<dbReference type="InterPro" id="IPR013324">
    <property type="entry name" value="RNA_pol_sigma_r3/r4-like"/>
</dbReference>
<proteinExistence type="predicted"/>
<dbReference type="AlphaFoldDB" id="A0A4V5PK11"/>
<sequence>MLGNTWTPSRRPQTNTALPVALIVYRIGLFLGTASSQNTITREPSARMAPPPISRARHTPLAVRIVAPARVAKVSRRIACFMASFPGSRALRSHVDLRSVAALGSPQGKAIRLPYDRTHARHATPPPLRKRRALRFPPNRYLWDNFGELGSEFGPRKNLIFSKVALPLKTFRYVAPLPPRNPFAQEQAWLYAHAVVSLRRRLRRMGVLPEDAKDLVQHAFFVALTRWHEVEDASEGRKRAWLEGITWQLGQNFLRLRRHRVEELGHRGLDLALAPGSAIDEQTHATRLVRAALAPMTDEERALFVAYFLENATLDELTARFGITRNVAFRRLTTLGRGARARLERLSRR</sequence>
<dbReference type="InterPro" id="IPR013325">
    <property type="entry name" value="RNA_pol_sigma_r2"/>
</dbReference>
<name>A0A4V5PK11_9BACT</name>
<dbReference type="OrthoDB" id="9860575at2"/>
<accession>A0A4V5PK11</accession>
<keyword evidence="2" id="KW-1185">Reference proteome</keyword>
<dbReference type="Proteomes" id="UP000309215">
    <property type="component" value="Unassembled WGS sequence"/>
</dbReference>
<dbReference type="GO" id="GO:0003700">
    <property type="term" value="F:DNA-binding transcription factor activity"/>
    <property type="evidence" value="ECO:0007669"/>
    <property type="project" value="InterPro"/>
</dbReference>
<dbReference type="EMBL" id="SSMQ01000119">
    <property type="protein sequence ID" value="TKC93660.1"/>
    <property type="molecule type" value="Genomic_DNA"/>
</dbReference>
<evidence type="ECO:0000313" key="2">
    <source>
        <dbReference type="Proteomes" id="UP000309215"/>
    </source>
</evidence>
<gene>
    <name evidence="1" type="ORF">E8A74_49305</name>
</gene>
<comment type="caution">
    <text evidence="1">The sequence shown here is derived from an EMBL/GenBank/DDBJ whole genome shotgun (WGS) entry which is preliminary data.</text>
</comment>
<organism evidence="1 2">
    <name type="scientific">Polyangium fumosum</name>
    <dbReference type="NCBI Taxonomy" id="889272"/>
    <lineage>
        <taxon>Bacteria</taxon>
        <taxon>Pseudomonadati</taxon>
        <taxon>Myxococcota</taxon>
        <taxon>Polyangia</taxon>
        <taxon>Polyangiales</taxon>
        <taxon>Polyangiaceae</taxon>
        <taxon>Polyangium</taxon>
    </lineage>
</organism>
<dbReference type="SUPFAM" id="SSF88659">
    <property type="entry name" value="Sigma3 and sigma4 domains of RNA polymerase sigma factors"/>
    <property type="match status" value="1"/>
</dbReference>
<evidence type="ECO:0000313" key="1">
    <source>
        <dbReference type="EMBL" id="TKC93660.1"/>
    </source>
</evidence>
<reference evidence="1 2" key="1">
    <citation type="submission" date="2019-04" db="EMBL/GenBank/DDBJ databases">
        <authorList>
            <person name="Li Y."/>
            <person name="Wang J."/>
        </authorList>
    </citation>
    <scope>NUCLEOTIDE SEQUENCE [LARGE SCALE GENOMIC DNA]</scope>
    <source>
        <strain evidence="1 2">DSM 14668</strain>
    </source>
</reference>
<dbReference type="SUPFAM" id="SSF88946">
    <property type="entry name" value="Sigma2 domain of RNA polymerase sigma factors"/>
    <property type="match status" value="1"/>
</dbReference>
<dbReference type="Gene3D" id="1.10.1740.10">
    <property type="match status" value="1"/>
</dbReference>
<protein>
    <submittedName>
        <fullName evidence="1">Sigma-70 family RNA polymerase sigma factor</fullName>
    </submittedName>
</protein>
<dbReference type="GO" id="GO:0006352">
    <property type="term" value="P:DNA-templated transcription initiation"/>
    <property type="evidence" value="ECO:0007669"/>
    <property type="project" value="InterPro"/>
</dbReference>